<name>A0A150G112_GONPE</name>
<evidence type="ECO:0000313" key="1">
    <source>
        <dbReference type="EMBL" id="KXZ43527.1"/>
    </source>
</evidence>
<keyword evidence="2" id="KW-1185">Reference proteome</keyword>
<sequence>MDLSETPMGYFKRVSPFINQLVSKNVGNAQDYWLQFLDPLRSLVYAPGAYTIHQEALNLDPKDLTAGWVEAQMVKAERAHRNQSNAKLRAMSMASMQPFASAPIAANPFAAAAAVANPFAAATTSNPFVASAA</sequence>
<proteinExistence type="predicted"/>
<dbReference type="Proteomes" id="UP000075714">
    <property type="component" value="Unassembled WGS sequence"/>
</dbReference>
<dbReference type="AlphaFoldDB" id="A0A150G112"/>
<accession>A0A150G112</accession>
<organism evidence="1 2">
    <name type="scientific">Gonium pectorale</name>
    <name type="common">Green alga</name>
    <dbReference type="NCBI Taxonomy" id="33097"/>
    <lineage>
        <taxon>Eukaryota</taxon>
        <taxon>Viridiplantae</taxon>
        <taxon>Chlorophyta</taxon>
        <taxon>core chlorophytes</taxon>
        <taxon>Chlorophyceae</taxon>
        <taxon>CS clade</taxon>
        <taxon>Chlamydomonadales</taxon>
        <taxon>Volvocaceae</taxon>
        <taxon>Gonium</taxon>
    </lineage>
</organism>
<comment type="caution">
    <text evidence="1">The sequence shown here is derived from an EMBL/GenBank/DDBJ whole genome shotgun (WGS) entry which is preliminary data.</text>
</comment>
<gene>
    <name evidence="1" type="ORF">GPECTOR_88g470</name>
</gene>
<dbReference type="EMBL" id="LSYV01000089">
    <property type="protein sequence ID" value="KXZ43527.1"/>
    <property type="molecule type" value="Genomic_DNA"/>
</dbReference>
<reference evidence="2" key="1">
    <citation type="journal article" date="2016" name="Nat. Commun.">
        <title>The Gonium pectorale genome demonstrates co-option of cell cycle regulation during the evolution of multicellularity.</title>
        <authorList>
            <person name="Hanschen E.R."/>
            <person name="Marriage T.N."/>
            <person name="Ferris P.J."/>
            <person name="Hamaji T."/>
            <person name="Toyoda A."/>
            <person name="Fujiyama A."/>
            <person name="Neme R."/>
            <person name="Noguchi H."/>
            <person name="Minakuchi Y."/>
            <person name="Suzuki M."/>
            <person name="Kawai-Toyooka H."/>
            <person name="Smith D.R."/>
            <person name="Sparks H."/>
            <person name="Anderson J."/>
            <person name="Bakaric R."/>
            <person name="Luria V."/>
            <person name="Karger A."/>
            <person name="Kirschner M.W."/>
            <person name="Durand P.M."/>
            <person name="Michod R.E."/>
            <person name="Nozaki H."/>
            <person name="Olson B.J."/>
        </authorList>
    </citation>
    <scope>NUCLEOTIDE SEQUENCE [LARGE SCALE GENOMIC DNA]</scope>
    <source>
        <strain evidence="2">NIES-2863</strain>
    </source>
</reference>
<protein>
    <submittedName>
        <fullName evidence="1">Uncharacterized protein</fullName>
    </submittedName>
</protein>
<evidence type="ECO:0000313" key="2">
    <source>
        <dbReference type="Proteomes" id="UP000075714"/>
    </source>
</evidence>